<sequence length="70" mass="8035">MHTKINIRAPPSRVLALYNVKRFRALSHLMKSLNPAIPVLPMGIFRYFWAVAYVCIGASPNEDYSVHVEY</sequence>
<accession>A0ABQ0TJU1</accession>
<keyword evidence="2" id="KW-1185">Reference proteome</keyword>
<reference evidence="1 2" key="1">
    <citation type="submission" date="2019-06" db="EMBL/GenBank/DDBJ databases">
        <title>Whole genome shotgun sequence of Brevibacillus reuszeri NBRC 15719.</title>
        <authorList>
            <person name="Hosoyama A."/>
            <person name="Uohara A."/>
            <person name="Ohji S."/>
            <person name="Ichikawa N."/>
        </authorList>
    </citation>
    <scope>NUCLEOTIDE SEQUENCE [LARGE SCALE GENOMIC DNA]</scope>
    <source>
        <strain evidence="1 2">NBRC 15719</strain>
    </source>
</reference>
<dbReference type="EMBL" id="BJON01000006">
    <property type="protein sequence ID" value="GED68126.1"/>
    <property type="molecule type" value="Genomic_DNA"/>
</dbReference>
<dbReference type="Proteomes" id="UP000319578">
    <property type="component" value="Unassembled WGS sequence"/>
</dbReference>
<name>A0ABQ0TJU1_9BACL</name>
<evidence type="ECO:0000313" key="2">
    <source>
        <dbReference type="Proteomes" id="UP000319578"/>
    </source>
</evidence>
<organism evidence="1 2">
    <name type="scientific">Brevibacillus reuszeri</name>
    <dbReference type="NCBI Taxonomy" id="54915"/>
    <lineage>
        <taxon>Bacteria</taxon>
        <taxon>Bacillati</taxon>
        <taxon>Bacillota</taxon>
        <taxon>Bacilli</taxon>
        <taxon>Bacillales</taxon>
        <taxon>Paenibacillaceae</taxon>
        <taxon>Brevibacillus</taxon>
    </lineage>
</organism>
<comment type="caution">
    <text evidence="1">The sequence shown here is derived from an EMBL/GenBank/DDBJ whole genome shotgun (WGS) entry which is preliminary data.</text>
</comment>
<protein>
    <submittedName>
        <fullName evidence="1">Uncharacterized protein</fullName>
    </submittedName>
</protein>
<gene>
    <name evidence="1" type="ORF">BRE01_18280</name>
</gene>
<proteinExistence type="predicted"/>
<evidence type="ECO:0000313" key="1">
    <source>
        <dbReference type="EMBL" id="GED68126.1"/>
    </source>
</evidence>